<dbReference type="Gene3D" id="3.90.110.10">
    <property type="entry name" value="Lactate dehydrogenase/glycoside hydrolase, family 4, C-terminal"/>
    <property type="match status" value="1"/>
</dbReference>
<dbReference type="Gene3D" id="3.40.50.720">
    <property type="entry name" value="NAD(P)-binding Rossmann-like Domain"/>
    <property type="match status" value="1"/>
</dbReference>
<name>A0A3N3ZRJ5_9MICC</name>
<feature type="active site" description="Proton acceptor" evidence="7 8">
    <location>
        <position position="201"/>
    </location>
</feature>
<evidence type="ECO:0000256" key="4">
    <source>
        <dbReference type="ARBA" id="ARBA00023002"/>
    </source>
</evidence>
<evidence type="ECO:0000259" key="13">
    <source>
        <dbReference type="Pfam" id="PF02866"/>
    </source>
</evidence>
<dbReference type="InterPro" id="IPR001252">
    <property type="entry name" value="Malate_DH_AS"/>
</dbReference>
<evidence type="ECO:0000256" key="2">
    <source>
        <dbReference type="ARBA" id="ARBA00012995"/>
    </source>
</evidence>
<dbReference type="FunFam" id="3.40.50.720:FF:000010">
    <property type="entry name" value="Malate dehydrogenase"/>
    <property type="match status" value="1"/>
</dbReference>
<dbReference type="GO" id="GO:0030060">
    <property type="term" value="F:L-malate dehydrogenase (NAD+) activity"/>
    <property type="evidence" value="ECO:0007669"/>
    <property type="project" value="UniProtKB-UniRule"/>
</dbReference>
<organism evidence="14 15">
    <name type="scientific">Kocuria soli</name>
    <dbReference type="NCBI Taxonomy" id="2485125"/>
    <lineage>
        <taxon>Bacteria</taxon>
        <taxon>Bacillati</taxon>
        <taxon>Actinomycetota</taxon>
        <taxon>Actinomycetes</taxon>
        <taxon>Micrococcales</taxon>
        <taxon>Micrococcaceae</taxon>
        <taxon>Kocuria</taxon>
    </lineage>
</organism>
<sequence>MVDIAQSIARDPVGTTSAATVTITGAAGQIGYATVFRAAAGALLGSETPVRLRLLEIPEAVRAAEGVAMELLDGAMPLLESVDVFDDPTAAFDGAEVGLLIGARPRSKGMERADLLSANASIFSVQGRAINEAAAPAFRAVVVGNPANTNALIAASHAPDVPAERFTALTRLDHHRAEAQLAIACGVSVNDVDGVAIWGNHSTSQYVDLTRATVRGRPAEEVLLEHGHDRRWIDEFFIPKVAKRGAEIIEVRGGSSVASAAHATLRHIRTWLRGTPEGSWASMAVPSTGIHGVPEGVVCSFPVTCSQGRYTIVEPWAIADFSRARIDRSVAELLAEREAVEALDLLGPRA</sequence>
<evidence type="ECO:0000256" key="3">
    <source>
        <dbReference type="ARBA" id="ARBA00020382"/>
    </source>
</evidence>
<feature type="domain" description="Lactate/malate dehydrogenase C-terminal" evidence="13">
    <location>
        <begin position="170"/>
        <end position="342"/>
    </location>
</feature>
<dbReference type="AlphaFoldDB" id="A0A3N3ZRJ5"/>
<feature type="binding site" evidence="7 10">
    <location>
        <begin position="25"/>
        <end position="31"/>
    </location>
    <ligand>
        <name>NAD(+)</name>
        <dbReference type="ChEBI" id="CHEBI:57540"/>
    </ligand>
</feature>
<dbReference type="InterPro" id="IPR010945">
    <property type="entry name" value="Malate_DH_type2"/>
</dbReference>
<feature type="binding site" evidence="7 10">
    <location>
        <position position="119"/>
    </location>
    <ligand>
        <name>NAD(+)</name>
        <dbReference type="ChEBI" id="CHEBI:57540"/>
    </ligand>
</feature>
<dbReference type="PANTHER" id="PTHR23382">
    <property type="entry name" value="MALATE DEHYDROGENASE"/>
    <property type="match status" value="1"/>
</dbReference>
<keyword evidence="15" id="KW-1185">Reference proteome</keyword>
<dbReference type="InterPro" id="IPR022383">
    <property type="entry name" value="Lactate/malate_DH_C"/>
</dbReference>
<protein>
    <recommendedName>
        <fullName evidence="3 7">Malate dehydrogenase</fullName>
        <ecNumber evidence="2 7">1.1.1.37</ecNumber>
    </recommendedName>
</protein>
<feature type="binding site" evidence="7 9">
    <location>
        <position position="106"/>
    </location>
    <ligand>
        <name>substrate</name>
    </ligand>
</feature>
<evidence type="ECO:0000313" key="14">
    <source>
        <dbReference type="EMBL" id="ROZ63956.1"/>
    </source>
</evidence>
<dbReference type="InterPro" id="IPR001557">
    <property type="entry name" value="L-lactate/malate_DH"/>
</dbReference>
<dbReference type="HAMAP" id="MF_01517">
    <property type="entry name" value="Malate_dehydrog_2"/>
    <property type="match status" value="1"/>
</dbReference>
<dbReference type="SUPFAM" id="SSF51735">
    <property type="entry name" value="NAD(P)-binding Rossmann-fold domains"/>
    <property type="match status" value="1"/>
</dbReference>
<dbReference type="Pfam" id="PF02866">
    <property type="entry name" value="Ldh_1_C"/>
    <property type="match status" value="1"/>
</dbReference>
<dbReference type="Pfam" id="PF00056">
    <property type="entry name" value="Ldh_1_N"/>
    <property type="match status" value="1"/>
</dbReference>
<dbReference type="PIRSF" id="PIRSF000102">
    <property type="entry name" value="Lac_mal_DH"/>
    <property type="match status" value="1"/>
</dbReference>
<evidence type="ECO:0000256" key="11">
    <source>
        <dbReference type="RuleBase" id="RU000422"/>
    </source>
</evidence>
<evidence type="ECO:0000256" key="6">
    <source>
        <dbReference type="ARBA" id="ARBA00048313"/>
    </source>
</evidence>
<feature type="domain" description="Lactate/malate dehydrogenase N-terminal" evidence="12">
    <location>
        <begin position="21"/>
        <end position="160"/>
    </location>
</feature>
<dbReference type="InterPro" id="IPR036291">
    <property type="entry name" value="NAD(P)-bd_dom_sf"/>
</dbReference>
<comment type="similarity">
    <text evidence="1 7">Belongs to the LDH/MDH superfamily. MDH type 2 family.</text>
</comment>
<keyword evidence="4 7" id="KW-0560">Oxidoreductase</keyword>
<dbReference type="RefSeq" id="WP_123824538.1">
    <property type="nucleotide sequence ID" value="NZ_RKMF01000004.1"/>
</dbReference>
<keyword evidence="5 7" id="KW-0520">NAD</keyword>
<dbReference type="PROSITE" id="PS00068">
    <property type="entry name" value="MDH"/>
    <property type="match status" value="1"/>
</dbReference>
<comment type="catalytic activity">
    <reaction evidence="6 7 11">
        <text>(S)-malate + NAD(+) = oxaloacetate + NADH + H(+)</text>
        <dbReference type="Rhea" id="RHEA:21432"/>
        <dbReference type="ChEBI" id="CHEBI:15378"/>
        <dbReference type="ChEBI" id="CHEBI:15589"/>
        <dbReference type="ChEBI" id="CHEBI:16452"/>
        <dbReference type="ChEBI" id="CHEBI:57540"/>
        <dbReference type="ChEBI" id="CHEBI:57945"/>
        <dbReference type="EC" id="1.1.1.37"/>
    </reaction>
</comment>
<dbReference type="EMBL" id="RKMF01000004">
    <property type="protein sequence ID" value="ROZ63956.1"/>
    <property type="molecule type" value="Genomic_DNA"/>
</dbReference>
<gene>
    <name evidence="7" type="primary">mdh</name>
    <name evidence="14" type="ORF">EDL96_04010</name>
</gene>
<evidence type="ECO:0000256" key="8">
    <source>
        <dbReference type="PIRSR" id="PIRSR000102-1"/>
    </source>
</evidence>
<dbReference type="NCBIfam" id="NF003916">
    <property type="entry name" value="PRK05442.1"/>
    <property type="match status" value="1"/>
</dbReference>
<evidence type="ECO:0000256" key="10">
    <source>
        <dbReference type="PIRSR" id="PIRSR000102-3"/>
    </source>
</evidence>
<feature type="binding site" evidence="7 9">
    <location>
        <position position="112"/>
    </location>
    <ligand>
        <name>substrate</name>
    </ligand>
</feature>
<dbReference type="NCBIfam" id="TIGR01759">
    <property type="entry name" value="MalateDH-SF1"/>
    <property type="match status" value="1"/>
</dbReference>
<feature type="binding site" evidence="7 10">
    <location>
        <begin position="143"/>
        <end position="145"/>
    </location>
    <ligand>
        <name>NAD(+)</name>
        <dbReference type="ChEBI" id="CHEBI:57540"/>
    </ligand>
</feature>
<evidence type="ECO:0000259" key="12">
    <source>
        <dbReference type="Pfam" id="PF00056"/>
    </source>
</evidence>
<keyword evidence="7 11" id="KW-0816">Tricarboxylic acid cycle</keyword>
<proteinExistence type="inferred from homology"/>
<dbReference type="InterPro" id="IPR015955">
    <property type="entry name" value="Lactate_DH/Glyco_Ohase_4_C"/>
</dbReference>
<feature type="binding site" evidence="7 9">
    <location>
        <position position="145"/>
    </location>
    <ligand>
        <name>substrate</name>
    </ligand>
</feature>
<comment type="function">
    <text evidence="7">Catalyzes the reversible oxidation of malate to oxaloacetate.</text>
</comment>
<evidence type="ECO:0000256" key="1">
    <source>
        <dbReference type="ARBA" id="ARBA00009613"/>
    </source>
</evidence>
<dbReference type="FunFam" id="3.90.110.10:FF:000002">
    <property type="entry name" value="Malate dehydrogenase"/>
    <property type="match status" value="1"/>
</dbReference>
<dbReference type="InterPro" id="IPR001236">
    <property type="entry name" value="Lactate/malate_DH_N"/>
</dbReference>
<feature type="binding site" evidence="7">
    <location>
        <position position="126"/>
    </location>
    <ligand>
        <name>NAD(+)</name>
        <dbReference type="ChEBI" id="CHEBI:57540"/>
    </ligand>
</feature>
<accession>A0A3N3ZRJ5</accession>
<evidence type="ECO:0000256" key="5">
    <source>
        <dbReference type="ARBA" id="ARBA00023027"/>
    </source>
</evidence>
<evidence type="ECO:0000256" key="7">
    <source>
        <dbReference type="HAMAP-Rule" id="MF_01517"/>
    </source>
</evidence>
<dbReference type="SUPFAM" id="SSF56327">
    <property type="entry name" value="LDH C-terminal domain-like"/>
    <property type="match status" value="1"/>
</dbReference>
<dbReference type="Proteomes" id="UP000270616">
    <property type="component" value="Unassembled WGS sequence"/>
</dbReference>
<comment type="caution">
    <text evidence="14">The sequence shown here is derived from an EMBL/GenBank/DDBJ whole genome shotgun (WGS) entry which is preliminary data.</text>
</comment>
<dbReference type="EC" id="1.1.1.37" evidence="2 7"/>
<feature type="binding site" evidence="7 9">
    <location>
        <position position="176"/>
    </location>
    <ligand>
        <name>substrate</name>
    </ligand>
</feature>
<evidence type="ECO:0000256" key="9">
    <source>
        <dbReference type="PIRSR" id="PIRSR000102-2"/>
    </source>
</evidence>
<dbReference type="OrthoDB" id="9802969at2"/>
<evidence type="ECO:0000313" key="15">
    <source>
        <dbReference type="Proteomes" id="UP000270616"/>
    </source>
</evidence>
<dbReference type="GO" id="GO:0006108">
    <property type="term" value="P:malate metabolic process"/>
    <property type="evidence" value="ECO:0007669"/>
    <property type="project" value="InterPro"/>
</dbReference>
<dbReference type="GO" id="GO:0006099">
    <property type="term" value="P:tricarboxylic acid cycle"/>
    <property type="evidence" value="ECO:0007669"/>
    <property type="project" value="UniProtKB-UniRule"/>
</dbReference>
<reference evidence="14 15" key="1">
    <citation type="submission" date="2018-10" db="EMBL/GenBank/DDBJ databases">
        <title>Kocuria sp. M5W7-7, whole genome shotgun sequence.</title>
        <authorList>
            <person name="Tuo L."/>
        </authorList>
    </citation>
    <scope>NUCLEOTIDE SEQUENCE [LARGE SCALE GENOMIC DNA]</scope>
    <source>
        <strain evidence="14 15">M5W7-7</strain>
    </source>
</reference>